<evidence type="ECO:0000259" key="5">
    <source>
        <dbReference type="PROSITE" id="PS50016"/>
    </source>
</evidence>
<dbReference type="CDD" id="cd15505">
    <property type="entry name" value="PHD_ING"/>
    <property type="match status" value="1"/>
</dbReference>
<dbReference type="Proteomes" id="UP000683360">
    <property type="component" value="Unassembled WGS sequence"/>
</dbReference>
<dbReference type="CDD" id="cd22343">
    <property type="entry name" value="PDDEXK_lambda_exonuclease-like"/>
    <property type="match status" value="1"/>
</dbReference>
<organism evidence="6 7">
    <name type="scientific">Mytilus edulis</name>
    <name type="common">Blue mussel</name>
    <dbReference type="NCBI Taxonomy" id="6550"/>
    <lineage>
        <taxon>Eukaryota</taxon>
        <taxon>Metazoa</taxon>
        <taxon>Spiralia</taxon>
        <taxon>Lophotrochozoa</taxon>
        <taxon>Mollusca</taxon>
        <taxon>Bivalvia</taxon>
        <taxon>Autobranchia</taxon>
        <taxon>Pteriomorphia</taxon>
        <taxon>Mytilida</taxon>
        <taxon>Mytiloidea</taxon>
        <taxon>Mytilidae</taxon>
        <taxon>Mytilinae</taxon>
        <taxon>Mytilus</taxon>
    </lineage>
</organism>
<dbReference type="PANTHER" id="PTHR47526">
    <property type="entry name" value="ATP-DEPENDENT DNA HELICASE"/>
    <property type="match status" value="1"/>
</dbReference>
<sequence length="448" mass="51099">MKAYKSLEAYNFVVSGHVQVVLTHQVSDDSPFIAIKAKCVSVLCTLYMHGRVIPATVTEICDKIKGKRTKEVVSIQADGSSFLPQPEVLDELYALVPNAAFFTSVTAPSQIVESQPVATYTEKYPKLLQSLQDPDISDINIDSHCKDIFLRLRISDYQATNLEAATRNQAISPLWFQHRMGRVTASKAHDVWTRKDTTSPDVLVKRIVGYSSYDLSKKAAVKWGVDHEEECRQAYITNQSTQHIDFECNLSGFTINNQHPFLGASPDGITNCQCCGKGLIEIKCPYKHKDITVMQAASSDKDFCLDKSLHLKTNHRYYTQVQFQMFILQLTFCDFVVYTKCKPSPSIVRVPIDVNFCHALISKCELFVKTYVIRELVTRQLENQQQASTQPPEENNNEKETWCLCAEPEYGRMIKCDKSECPYQWFHYKCVNIRRKPKGKWYCLSCSE</sequence>
<dbReference type="InterPro" id="IPR019787">
    <property type="entry name" value="Znf_PHD-finger"/>
</dbReference>
<dbReference type="EMBL" id="CAJPWZ010002349">
    <property type="protein sequence ID" value="CAG2236312.1"/>
    <property type="molecule type" value="Genomic_DNA"/>
</dbReference>
<dbReference type="InterPro" id="IPR011335">
    <property type="entry name" value="Restrct_endonuc-II-like"/>
</dbReference>
<dbReference type="GO" id="GO:0006281">
    <property type="term" value="P:DNA repair"/>
    <property type="evidence" value="ECO:0007669"/>
    <property type="project" value="UniProtKB-ARBA"/>
</dbReference>
<dbReference type="Pfam" id="PF09588">
    <property type="entry name" value="YqaJ"/>
    <property type="match status" value="1"/>
</dbReference>
<keyword evidence="1" id="KW-0479">Metal-binding</keyword>
<dbReference type="SMART" id="SM00249">
    <property type="entry name" value="PHD"/>
    <property type="match status" value="1"/>
</dbReference>
<dbReference type="Gene3D" id="3.90.320.10">
    <property type="match status" value="1"/>
</dbReference>
<evidence type="ECO:0000256" key="2">
    <source>
        <dbReference type="ARBA" id="ARBA00022771"/>
    </source>
</evidence>
<dbReference type="SUPFAM" id="SSF52980">
    <property type="entry name" value="Restriction endonuclease-like"/>
    <property type="match status" value="1"/>
</dbReference>
<gene>
    <name evidence="6" type="ORF">MEDL_48838</name>
</gene>
<dbReference type="AlphaFoldDB" id="A0A8S3TY53"/>
<evidence type="ECO:0000313" key="7">
    <source>
        <dbReference type="Proteomes" id="UP000683360"/>
    </source>
</evidence>
<dbReference type="InterPro" id="IPR011011">
    <property type="entry name" value="Znf_FYVE_PHD"/>
</dbReference>
<dbReference type="InterPro" id="IPR019080">
    <property type="entry name" value="YqaJ_viral_recombinase"/>
</dbReference>
<evidence type="ECO:0000256" key="1">
    <source>
        <dbReference type="ARBA" id="ARBA00022723"/>
    </source>
</evidence>
<evidence type="ECO:0000256" key="3">
    <source>
        <dbReference type="ARBA" id="ARBA00022833"/>
    </source>
</evidence>
<evidence type="ECO:0000256" key="4">
    <source>
        <dbReference type="PROSITE-ProRule" id="PRU00146"/>
    </source>
</evidence>
<dbReference type="OrthoDB" id="7753208at2759"/>
<keyword evidence="7" id="KW-1185">Reference proteome</keyword>
<dbReference type="InterPro" id="IPR013083">
    <property type="entry name" value="Znf_RING/FYVE/PHD"/>
</dbReference>
<name>A0A8S3TY53_MYTED</name>
<feature type="domain" description="PHD-type" evidence="5">
    <location>
        <begin position="400"/>
        <end position="448"/>
    </location>
</feature>
<reference evidence="6" key="1">
    <citation type="submission" date="2021-03" db="EMBL/GenBank/DDBJ databases">
        <authorList>
            <person name="Bekaert M."/>
        </authorList>
    </citation>
    <scope>NUCLEOTIDE SEQUENCE</scope>
</reference>
<dbReference type="PANTHER" id="PTHR47526:SF3">
    <property type="entry name" value="PHD-TYPE DOMAIN-CONTAINING PROTEIN"/>
    <property type="match status" value="1"/>
</dbReference>
<dbReference type="InterPro" id="IPR001965">
    <property type="entry name" value="Znf_PHD"/>
</dbReference>
<dbReference type="GO" id="GO:0008270">
    <property type="term" value="F:zinc ion binding"/>
    <property type="evidence" value="ECO:0007669"/>
    <property type="project" value="UniProtKB-KW"/>
</dbReference>
<accession>A0A8S3TY53</accession>
<comment type="caution">
    <text evidence="6">The sequence shown here is derived from an EMBL/GenBank/DDBJ whole genome shotgun (WGS) entry which is preliminary data.</text>
</comment>
<keyword evidence="2 4" id="KW-0863">Zinc-finger</keyword>
<dbReference type="InterPro" id="IPR011604">
    <property type="entry name" value="PDDEXK-like_dom_sf"/>
</dbReference>
<dbReference type="PROSITE" id="PS01359">
    <property type="entry name" value="ZF_PHD_1"/>
    <property type="match status" value="1"/>
</dbReference>
<dbReference type="InterPro" id="IPR019786">
    <property type="entry name" value="Zinc_finger_PHD-type_CS"/>
</dbReference>
<protein>
    <recommendedName>
        <fullName evidence="5">PHD-type domain-containing protein</fullName>
    </recommendedName>
</protein>
<keyword evidence="3" id="KW-0862">Zinc</keyword>
<evidence type="ECO:0000313" key="6">
    <source>
        <dbReference type="EMBL" id="CAG2236312.1"/>
    </source>
</evidence>
<proteinExistence type="predicted"/>
<dbReference type="Gene3D" id="3.30.40.10">
    <property type="entry name" value="Zinc/RING finger domain, C3HC4 (zinc finger)"/>
    <property type="match status" value="1"/>
</dbReference>
<dbReference type="PROSITE" id="PS50016">
    <property type="entry name" value="ZF_PHD_2"/>
    <property type="match status" value="1"/>
</dbReference>
<dbReference type="SUPFAM" id="SSF57903">
    <property type="entry name" value="FYVE/PHD zinc finger"/>
    <property type="match status" value="1"/>
</dbReference>